<evidence type="ECO:0000256" key="3">
    <source>
        <dbReference type="ARBA" id="ARBA00023027"/>
    </source>
</evidence>
<evidence type="ECO:0000256" key="1">
    <source>
        <dbReference type="ARBA" id="ARBA00005854"/>
    </source>
</evidence>
<evidence type="ECO:0000313" key="7">
    <source>
        <dbReference type="EMBL" id="GAA3547600.1"/>
    </source>
</evidence>
<dbReference type="Pfam" id="PF00389">
    <property type="entry name" value="2-Hacid_dh"/>
    <property type="match status" value="1"/>
</dbReference>
<dbReference type="PANTHER" id="PTHR10996:SF178">
    <property type="entry name" value="2-HYDROXYACID DEHYDROGENASE YGL185C-RELATED"/>
    <property type="match status" value="1"/>
</dbReference>
<dbReference type="PROSITE" id="PS00671">
    <property type="entry name" value="D_2_HYDROXYACID_DH_3"/>
    <property type="match status" value="1"/>
</dbReference>
<dbReference type="Pfam" id="PF02826">
    <property type="entry name" value="2-Hacid_dh_C"/>
    <property type="match status" value="1"/>
</dbReference>
<dbReference type="SUPFAM" id="SSF51735">
    <property type="entry name" value="NAD(P)-binding Rossmann-fold domains"/>
    <property type="match status" value="1"/>
</dbReference>
<dbReference type="PANTHER" id="PTHR10996">
    <property type="entry name" value="2-HYDROXYACID DEHYDROGENASE-RELATED"/>
    <property type="match status" value="1"/>
</dbReference>
<comment type="caution">
    <text evidence="7">The sequence shown here is derived from an EMBL/GenBank/DDBJ whole genome shotgun (WGS) entry which is preliminary data.</text>
</comment>
<accession>A0ABP6WBR4</accession>
<dbReference type="Gene3D" id="3.40.50.720">
    <property type="entry name" value="NAD(P)-binding Rossmann-like Domain"/>
    <property type="match status" value="2"/>
</dbReference>
<dbReference type="RefSeq" id="WP_344838552.1">
    <property type="nucleotide sequence ID" value="NZ_BAABAA010000001.1"/>
</dbReference>
<dbReference type="InterPro" id="IPR050223">
    <property type="entry name" value="D-isomer_2-hydroxyacid_DH"/>
</dbReference>
<evidence type="ECO:0000256" key="4">
    <source>
        <dbReference type="RuleBase" id="RU003719"/>
    </source>
</evidence>
<dbReference type="InterPro" id="IPR029753">
    <property type="entry name" value="D-isomer_DH_CS"/>
</dbReference>
<dbReference type="InterPro" id="IPR006139">
    <property type="entry name" value="D-isomer_2_OHA_DH_cat_dom"/>
</dbReference>
<protein>
    <submittedName>
        <fullName evidence="7">Hydroxyacid dehydrogenase</fullName>
    </submittedName>
</protein>
<organism evidence="7 8">
    <name type="scientific">Kribbella ginsengisoli</name>
    <dbReference type="NCBI Taxonomy" id="363865"/>
    <lineage>
        <taxon>Bacteria</taxon>
        <taxon>Bacillati</taxon>
        <taxon>Actinomycetota</taxon>
        <taxon>Actinomycetes</taxon>
        <taxon>Propionibacteriales</taxon>
        <taxon>Kribbellaceae</taxon>
        <taxon>Kribbella</taxon>
    </lineage>
</organism>
<evidence type="ECO:0000256" key="2">
    <source>
        <dbReference type="ARBA" id="ARBA00023002"/>
    </source>
</evidence>
<evidence type="ECO:0000259" key="5">
    <source>
        <dbReference type="Pfam" id="PF00389"/>
    </source>
</evidence>
<dbReference type="CDD" id="cd12167">
    <property type="entry name" value="2-Hacid_dh_8"/>
    <property type="match status" value="1"/>
</dbReference>
<evidence type="ECO:0000313" key="8">
    <source>
        <dbReference type="Proteomes" id="UP001501222"/>
    </source>
</evidence>
<dbReference type="InterPro" id="IPR036291">
    <property type="entry name" value="NAD(P)-bd_dom_sf"/>
</dbReference>
<proteinExistence type="inferred from homology"/>
<feature type="domain" description="D-isomer specific 2-hydroxyacid dehydrogenase NAD-binding" evidence="6">
    <location>
        <begin position="136"/>
        <end position="297"/>
    </location>
</feature>
<name>A0ABP6WBR4_9ACTN</name>
<dbReference type="EMBL" id="BAABAA010000001">
    <property type="protein sequence ID" value="GAA3547600.1"/>
    <property type="molecule type" value="Genomic_DNA"/>
</dbReference>
<evidence type="ECO:0000259" key="6">
    <source>
        <dbReference type="Pfam" id="PF02826"/>
    </source>
</evidence>
<feature type="domain" description="D-isomer specific 2-hydroxyacid dehydrogenase catalytic" evidence="5">
    <location>
        <begin position="51"/>
        <end position="328"/>
    </location>
</feature>
<dbReference type="PROSITE" id="PS00670">
    <property type="entry name" value="D_2_HYDROXYACID_DH_2"/>
    <property type="match status" value="1"/>
</dbReference>
<keyword evidence="2 4" id="KW-0560">Oxidoreductase</keyword>
<dbReference type="Proteomes" id="UP001501222">
    <property type="component" value="Unassembled WGS sequence"/>
</dbReference>
<dbReference type="SUPFAM" id="SSF52283">
    <property type="entry name" value="Formate/glycerate dehydrogenase catalytic domain-like"/>
    <property type="match status" value="1"/>
</dbReference>
<reference evidence="8" key="1">
    <citation type="journal article" date="2019" name="Int. J. Syst. Evol. Microbiol.">
        <title>The Global Catalogue of Microorganisms (GCM) 10K type strain sequencing project: providing services to taxonomists for standard genome sequencing and annotation.</title>
        <authorList>
            <consortium name="The Broad Institute Genomics Platform"/>
            <consortium name="The Broad Institute Genome Sequencing Center for Infectious Disease"/>
            <person name="Wu L."/>
            <person name="Ma J."/>
        </authorList>
    </citation>
    <scope>NUCLEOTIDE SEQUENCE [LARGE SCALE GENOMIC DNA]</scope>
    <source>
        <strain evidence="8">JCM 16928</strain>
    </source>
</reference>
<sequence>MTAARRPRAMLAMHAELVHRLITPATMTRITQLADIDPALVVEDFRDPSAAATLGDVEVIFSSWGCPTIDSAILDAAPRLRAIVHAAGSVRHHVTDACWDRGIEVTSAAWANAIPVAEYTLAAILFSNKQVLRLSSAYRDRRRGLDWLGVDAVGNYRRTVGVVGASQIGRRVLALLRPHDFEVLLYDPYVAEAEAAELGVRSVTLDELCANSDVVSVHAPELPETHHLIDRRRLGSMRDGAVLINTARGSLVEQDALVEELSAGRLQAVIDVTSPNVLPADSPLYDLPNVLLTPHIAGSLGNEMHRLADAAADELARYAAGEPFAHPVLRAEFHRTA</sequence>
<comment type="similarity">
    <text evidence="1 4">Belongs to the D-isomer specific 2-hydroxyacid dehydrogenase family.</text>
</comment>
<keyword evidence="3" id="KW-0520">NAD</keyword>
<gene>
    <name evidence="7" type="ORF">GCM10022235_14160</name>
</gene>
<dbReference type="InterPro" id="IPR006140">
    <property type="entry name" value="D-isomer_DH_NAD-bd"/>
</dbReference>
<keyword evidence="8" id="KW-1185">Reference proteome</keyword>